<dbReference type="InterPro" id="IPR041588">
    <property type="entry name" value="Integrase_H2C2"/>
</dbReference>
<feature type="domain" description="Integrase catalytic" evidence="15">
    <location>
        <begin position="1439"/>
        <end position="1599"/>
    </location>
</feature>
<feature type="compositionally biased region" description="Basic and acidic residues" evidence="13">
    <location>
        <begin position="491"/>
        <end position="501"/>
    </location>
</feature>
<keyword evidence="4" id="KW-0540">Nuclease</keyword>
<feature type="compositionally biased region" description="Basic and acidic residues" evidence="13">
    <location>
        <begin position="1722"/>
        <end position="1733"/>
    </location>
</feature>
<name>A0A8T8SHR0_9BASI</name>
<dbReference type="GO" id="GO:0003964">
    <property type="term" value="F:RNA-directed DNA polymerase activity"/>
    <property type="evidence" value="ECO:0007669"/>
    <property type="project" value="UniProtKB-KW"/>
</dbReference>
<keyword evidence="3" id="KW-0548">Nucleotidyltransferase</keyword>
<feature type="compositionally biased region" description="Low complexity" evidence="13">
    <location>
        <begin position="123"/>
        <end position="132"/>
    </location>
</feature>
<evidence type="ECO:0000259" key="14">
    <source>
        <dbReference type="PROSITE" id="PS50878"/>
    </source>
</evidence>
<keyword evidence="5" id="KW-0645">Protease</keyword>
<dbReference type="Gene3D" id="3.10.10.10">
    <property type="entry name" value="HIV Type 1 Reverse Transcriptase, subunit A, domain 1"/>
    <property type="match status" value="1"/>
</dbReference>
<evidence type="ECO:0000256" key="9">
    <source>
        <dbReference type="ARBA" id="ARBA00022884"/>
    </source>
</evidence>
<dbReference type="Gene3D" id="2.40.70.10">
    <property type="entry name" value="Acid Proteases"/>
    <property type="match status" value="1"/>
</dbReference>
<dbReference type="Gene3D" id="1.10.340.70">
    <property type="match status" value="1"/>
</dbReference>
<dbReference type="PANTHER" id="PTHR37984">
    <property type="entry name" value="PROTEIN CBG26694"/>
    <property type="match status" value="1"/>
</dbReference>
<comment type="caution">
    <text evidence="16">The sequence shown here is derived from an EMBL/GenBank/DDBJ whole genome shotgun (WGS) entry which is preliminary data.</text>
</comment>
<feature type="region of interest" description="Disordered" evidence="13">
    <location>
        <begin position="1722"/>
        <end position="1771"/>
    </location>
</feature>
<dbReference type="CDD" id="cd01647">
    <property type="entry name" value="RT_LTR"/>
    <property type="match status" value="1"/>
</dbReference>
<dbReference type="InterPro" id="IPR021109">
    <property type="entry name" value="Peptidase_aspartic_dom_sf"/>
</dbReference>
<keyword evidence="12" id="KW-0511">Multifunctional enzyme</keyword>
<dbReference type="Pfam" id="PF17921">
    <property type="entry name" value="Integrase_H2C2"/>
    <property type="match status" value="1"/>
</dbReference>
<dbReference type="Proteomes" id="UP000077521">
    <property type="component" value="Unassembled WGS sequence"/>
</dbReference>
<dbReference type="GO" id="GO:0004519">
    <property type="term" value="F:endonuclease activity"/>
    <property type="evidence" value="ECO:0007669"/>
    <property type="project" value="UniProtKB-KW"/>
</dbReference>
<evidence type="ECO:0000256" key="5">
    <source>
        <dbReference type="ARBA" id="ARBA00022750"/>
    </source>
</evidence>
<evidence type="ECO:0000256" key="3">
    <source>
        <dbReference type="ARBA" id="ARBA00022695"/>
    </source>
</evidence>
<dbReference type="SUPFAM" id="SSF50630">
    <property type="entry name" value="Acid proteases"/>
    <property type="match status" value="1"/>
</dbReference>
<feature type="region of interest" description="Disordered" evidence="13">
    <location>
        <begin position="358"/>
        <end position="380"/>
    </location>
</feature>
<dbReference type="InterPro" id="IPR012337">
    <property type="entry name" value="RNaseH-like_sf"/>
</dbReference>
<dbReference type="InterPro" id="IPR001969">
    <property type="entry name" value="Aspartic_peptidase_AS"/>
</dbReference>
<proteinExistence type="predicted"/>
<dbReference type="PROSITE" id="PS50878">
    <property type="entry name" value="RT_POL"/>
    <property type="match status" value="1"/>
</dbReference>
<dbReference type="InterPro" id="IPR036397">
    <property type="entry name" value="RNaseH_sf"/>
</dbReference>
<feature type="compositionally biased region" description="Low complexity" evidence="13">
    <location>
        <begin position="559"/>
        <end position="570"/>
    </location>
</feature>
<feature type="region of interest" description="Disordered" evidence="13">
    <location>
        <begin position="65"/>
        <end position="146"/>
    </location>
</feature>
<evidence type="ECO:0000256" key="7">
    <source>
        <dbReference type="ARBA" id="ARBA00022801"/>
    </source>
</evidence>
<dbReference type="InterPro" id="IPR000477">
    <property type="entry name" value="RT_dom"/>
</dbReference>
<dbReference type="EC" id="2.7.7.49" evidence="1"/>
<dbReference type="Gene3D" id="3.30.420.10">
    <property type="entry name" value="Ribonuclease H-like superfamily/Ribonuclease H"/>
    <property type="match status" value="1"/>
</dbReference>
<dbReference type="GO" id="GO:0004190">
    <property type="term" value="F:aspartic-type endopeptidase activity"/>
    <property type="evidence" value="ECO:0007669"/>
    <property type="project" value="UniProtKB-KW"/>
</dbReference>
<keyword evidence="9" id="KW-0694">RNA-binding</keyword>
<evidence type="ECO:0000256" key="1">
    <source>
        <dbReference type="ARBA" id="ARBA00012493"/>
    </source>
</evidence>
<dbReference type="PROSITE" id="PS00141">
    <property type="entry name" value="ASP_PROTEASE"/>
    <property type="match status" value="1"/>
</dbReference>
<dbReference type="EMBL" id="LWDF02001136">
    <property type="protein sequence ID" value="KAE8240202.1"/>
    <property type="molecule type" value="Genomic_DNA"/>
</dbReference>
<dbReference type="GO" id="GO:0006508">
    <property type="term" value="P:proteolysis"/>
    <property type="evidence" value="ECO:0007669"/>
    <property type="project" value="InterPro"/>
</dbReference>
<evidence type="ECO:0000256" key="11">
    <source>
        <dbReference type="ARBA" id="ARBA00022918"/>
    </source>
</evidence>
<accession>A0A8T8SHR0</accession>
<keyword evidence="11" id="KW-0695">RNA-directed DNA polymerase</keyword>
<dbReference type="PANTHER" id="PTHR37984:SF5">
    <property type="entry name" value="PROTEIN NYNRIN-LIKE"/>
    <property type="match status" value="1"/>
</dbReference>
<dbReference type="InterPro" id="IPR050951">
    <property type="entry name" value="Retrovirus_Pol_polyprotein"/>
</dbReference>
<evidence type="ECO:0000256" key="6">
    <source>
        <dbReference type="ARBA" id="ARBA00022759"/>
    </source>
</evidence>
<dbReference type="Gene3D" id="3.30.70.270">
    <property type="match status" value="2"/>
</dbReference>
<evidence type="ECO:0000313" key="16">
    <source>
        <dbReference type="EMBL" id="KAE8240202.1"/>
    </source>
</evidence>
<feature type="compositionally biased region" description="Basic and acidic residues" evidence="13">
    <location>
        <begin position="1762"/>
        <end position="1771"/>
    </location>
</feature>
<evidence type="ECO:0000256" key="13">
    <source>
        <dbReference type="SAM" id="MobiDB-lite"/>
    </source>
</evidence>
<keyword evidence="8" id="KW-0460">Magnesium</keyword>
<evidence type="ECO:0000256" key="2">
    <source>
        <dbReference type="ARBA" id="ARBA00022679"/>
    </source>
</evidence>
<gene>
    <name evidence="16" type="ORF">A4X13_0g7904</name>
</gene>
<dbReference type="GO" id="GO:0003723">
    <property type="term" value="F:RNA binding"/>
    <property type="evidence" value="ECO:0007669"/>
    <property type="project" value="UniProtKB-KW"/>
</dbReference>
<feature type="compositionally biased region" description="Low complexity" evidence="13">
    <location>
        <begin position="1734"/>
        <end position="1761"/>
    </location>
</feature>
<evidence type="ECO:0000259" key="15">
    <source>
        <dbReference type="PROSITE" id="PS50994"/>
    </source>
</evidence>
<dbReference type="Pfam" id="PF17917">
    <property type="entry name" value="RT_RNaseH"/>
    <property type="match status" value="1"/>
</dbReference>
<dbReference type="CDD" id="cd00303">
    <property type="entry name" value="retropepsin_like"/>
    <property type="match status" value="1"/>
</dbReference>
<dbReference type="SUPFAM" id="SSF56672">
    <property type="entry name" value="DNA/RNA polymerases"/>
    <property type="match status" value="2"/>
</dbReference>
<evidence type="ECO:0000256" key="4">
    <source>
        <dbReference type="ARBA" id="ARBA00022722"/>
    </source>
</evidence>
<dbReference type="InterPro" id="IPR001584">
    <property type="entry name" value="Integrase_cat-core"/>
</dbReference>
<dbReference type="FunFam" id="3.30.70.270:FF:000020">
    <property type="entry name" value="Transposon Tf2-6 polyprotein-like Protein"/>
    <property type="match status" value="1"/>
</dbReference>
<dbReference type="InterPro" id="IPR043502">
    <property type="entry name" value="DNA/RNA_pol_sf"/>
</dbReference>
<feature type="region of interest" description="Disordered" evidence="13">
    <location>
        <begin position="451"/>
        <end position="576"/>
    </location>
</feature>
<evidence type="ECO:0000313" key="17">
    <source>
        <dbReference type="Proteomes" id="UP000077521"/>
    </source>
</evidence>
<keyword evidence="17" id="KW-1185">Reference proteome</keyword>
<evidence type="ECO:0000256" key="8">
    <source>
        <dbReference type="ARBA" id="ARBA00022842"/>
    </source>
</evidence>
<sequence>MSKKTSPPDAPTREEFATLDAARLKLDEDLTSIRSTLESHGSDIGELQTSITALHTKFDKLIATLTKPPTPVTSSATSTTSGLAPDPSDTSTSSTGPRKWNSETAAFPTDTAPQGSSDARIQAPVAASVPASTSDGGRSFTIKPEELGTFDGVPEDTALFLANIEAIRASESDPNWDKALLRALPRTLRGPARLWFASLTDSERSLNLKSLTSFISALRATFKPSTNVVRRQARDRCWRPDEEDLVHYSFVKAALLKIGWPGMKDSELISDVVDGIDPSVAKLMQTPFRDSPTLTALRVEMRVQETFWRKEFHRPLVRASFASTPAGVPAYDSLTSTPPVASGSAFTVEPHISVTAYPQTSQPAPTGRRTLNPRQGMSIRSDFTPANLSYRIHPELHKRMMSYKVPLTNRIMWCVRPCDQCGGDHFGFAHEHCSNTKNTVPTVLAIDSEEDYPKEKPGEPPPPTALLAQPAPERKAEGKGDWNYTSSNRCDPPRLEQDAEGCKSTVERVASSLGPEEDLDGGYRKIPTPGPDRRHGPSPDQITRGHPQGKYHTCPSNVPSDQSSTDDLSPPSLPARNDHQVSVLFLADHWLQHSSTLPSVAVSPKRPRGEIKDVELRRLDETGSGLGHLRHAPTSCQIQFLHADLAPVSCLVDTGASLSTIDAGLARRLGRAPSGGTLSINGIGTERTLGFITLPFAIEGTDEAGVAVRLHFHHDFHVVPTFGPGILLGQDWISGHGLVVDPAHDKATLQGYDFRVRSERPHAHTFHGKICTRQAVVLAPGHHSWVPVDTAALIANVDYILDPTWHFDPSQDQIATALPCIMDRQTSRVLVTNFGDEPLEVPSRTLLGEATACGPGTISTLQAHAFPLSTSTTTPPSTTPLPSTGSPLDPFEFDEQPLAASAQEDHTVLVDDTFRVGLDDNGAPHAEVIALLRRHREAFSLDGRPGHIKDVAMTIPVEDPSKLQAEPPRRVSPEKRQAIDKELAQLLEWGVVEESSSPVSAPVHLVKQRTKLRFCVDYRSLNTATTPDRYPLPRVDDVIENLRGHSWFSSMDAVRGYHQADIAPGDRWKTAFATHRGLFQYRRVPFGLKSAPAFFQRMMDALLGPIRWIAALIYLDDIVTYTRTLAEHLQALDYILSEAERVGLRFSPAKCTFAVRELTLLGRKVSGFGLGVMEDRVAAVRNLPRPRNLQELYHTLGLFSYYRAFIPRYSQRAAPLTALTKGLAYKQVGSTWRLVRADGTTTTKSAELLEWTEQQEQAFQDLRDALVRPPTLAHPDYDRPFLLYTDACRTGFAAAIHQLHVHPVDSSSAAFPVWPRLSPPLDPAAWAAALRQDPTFGPAVRRLSSSSIRPDETYSLDNGVLVRKDDGRVCVPRSMILAVLRRAHDEGGHFGFGKTYASVAAEFWHPRLSSLVAAYVRYCGSCLRTRKGRKTGALDIDQDAHRPFQHTSVDVVLGLPSSRRRQDAYIIATDLFSRMILLEPCSSSFTAQDIVKFIMNRIVRLGWRPERLTSDHDTRIIGEAGQQLGEFLGVRITATPPHHHQANPVERHVQTVQRVLRAMSTDRPGLWDEEVLPAVELAVNSSVNAVTGMTPFDAVFIDSPHLVDALLRTPPHSGVGDWAERFRRARARVSEARTRVNEERRHQKVQFDARHAPLPVLRPGSLVWIRLADRPVRSAPGGKLDPIKLGPFPVRRVLSPHRVLVEVPPHLNIGDEFDVAQLDVHPEGEDPFADDRQPTSSPSSAPTLPATAPSSSAPLASSLPEPVRRGVRERRPAPLLRDANYDVHALRADLGSPLLARSSDAFCDPVPRSKEVDLDGVRVQVVERPVAFMSRTTTLAESKLAGPELELACLSWAFTRAQHMLEGAKVTVVTDHAPIPGMLSSRPGAIPYGHAVERARVILRPHLDNMRFVYKPGRLHVNVDALSRLVRDAPARPGRRASFGGGM</sequence>
<keyword evidence="5" id="KW-0064">Aspartyl protease</keyword>
<feature type="compositionally biased region" description="Low complexity" evidence="13">
    <location>
        <begin position="72"/>
        <end position="95"/>
    </location>
</feature>
<dbReference type="SUPFAM" id="SSF53098">
    <property type="entry name" value="Ribonuclease H-like"/>
    <property type="match status" value="1"/>
</dbReference>
<keyword evidence="7" id="KW-0378">Hydrolase</keyword>
<dbReference type="Pfam" id="PF17919">
    <property type="entry name" value="RT_RNaseH_2"/>
    <property type="match status" value="1"/>
</dbReference>
<evidence type="ECO:0000256" key="12">
    <source>
        <dbReference type="ARBA" id="ARBA00023268"/>
    </source>
</evidence>
<dbReference type="InterPro" id="IPR041577">
    <property type="entry name" value="RT_RNaseH_2"/>
</dbReference>
<protein>
    <recommendedName>
        <fullName evidence="1">RNA-directed DNA polymerase</fullName>
        <ecNumber evidence="1">2.7.7.49</ecNumber>
    </recommendedName>
</protein>
<keyword evidence="2" id="KW-0808">Transferase</keyword>
<dbReference type="Pfam" id="PF00078">
    <property type="entry name" value="RVT_1"/>
    <property type="match status" value="1"/>
</dbReference>
<dbReference type="PROSITE" id="PS50994">
    <property type="entry name" value="INTEGRASE"/>
    <property type="match status" value="1"/>
</dbReference>
<dbReference type="GO" id="GO:0015074">
    <property type="term" value="P:DNA integration"/>
    <property type="evidence" value="ECO:0007669"/>
    <property type="project" value="UniProtKB-KW"/>
</dbReference>
<dbReference type="InterPro" id="IPR043128">
    <property type="entry name" value="Rev_trsase/Diguanyl_cyclase"/>
</dbReference>
<reference evidence="16" key="2">
    <citation type="journal article" date="2019" name="IMA Fungus">
        <title>Genome sequencing and comparison of five Tilletia species to identify candidate genes for the detection of regulated species infecting wheat.</title>
        <authorList>
            <person name="Nguyen H.D.T."/>
            <person name="Sultana T."/>
            <person name="Kesanakurti P."/>
            <person name="Hambleton S."/>
        </authorList>
    </citation>
    <scope>NUCLEOTIDE SEQUENCE</scope>
    <source>
        <strain evidence="16">DAOMC 236416</strain>
    </source>
</reference>
<keyword evidence="10" id="KW-0229">DNA integration</keyword>
<organism evidence="16 17">
    <name type="scientific">Tilletia indica</name>
    <dbReference type="NCBI Taxonomy" id="43049"/>
    <lineage>
        <taxon>Eukaryota</taxon>
        <taxon>Fungi</taxon>
        <taxon>Dikarya</taxon>
        <taxon>Basidiomycota</taxon>
        <taxon>Ustilaginomycotina</taxon>
        <taxon>Exobasidiomycetes</taxon>
        <taxon>Tilletiales</taxon>
        <taxon>Tilletiaceae</taxon>
        <taxon>Tilletia</taxon>
    </lineage>
</organism>
<dbReference type="GO" id="GO:0005634">
    <property type="term" value="C:nucleus"/>
    <property type="evidence" value="ECO:0007669"/>
    <property type="project" value="UniProtKB-ARBA"/>
</dbReference>
<evidence type="ECO:0000256" key="10">
    <source>
        <dbReference type="ARBA" id="ARBA00022908"/>
    </source>
</evidence>
<dbReference type="InterPro" id="IPR041373">
    <property type="entry name" value="RT_RNaseH"/>
</dbReference>
<reference evidence="16" key="1">
    <citation type="submission" date="2016-04" db="EMBL/GenBank/DDBJ databases">
        <authorList>
            <person name="Nguyen H.D."/>
            <person name="Samba Siva P."/>
            <person name="Cullis J."/>
            <person name="Levesque C.A."/>
            <person name="Hambleton S."/>
        </authorList>
    </citation>
    <scope>NUCLEOTIDE SEQUENCE</scope>
    <source>
        <strain evidence="16">DAOMC 236416</strain>
    </source>
</reference>
<feature type="domain" description="Reverse transcriptase" evidence="14">
    <location>
        <begin position="987"/>
        <end position="1165"/>
    </location>
</feature>
<keyword evidence="6" id="KW-0255">Endonuclease</keyword>